<feature type="transmembrane region" description="Helical" evidence="1">
    <location>
        <begin position="57"/>
        <end position="76"/>
    </location>
</feature>
<gene>
    <name evidence="2" type="ORF">MU0050_003164</name>
</gene>
<evidence type="ECO:0000256" key="1">
    <source>
        <dbReference type="SAM" id="Phobius"/>
    </source>
</evidence>
<keyword evidence="1" id="KW-1133">Transmembrane helix</keyword>
<dbReference type="Proteomes" id="UP001190466">
    <property type="component" value="Chromosome"/>
</dbReference>
<evidence type="ECO:0000313" key="3">
    <source>
        <dbReference type="Proteomes" id="UP001190466"/>
    </source>
</evidence>
<dbReference type="EMBL" id="OY726395">
    <property type="protein sequence ID" value="CAJ1584410.1"/>
    <property type="molecule type" value="Genomic_DNA"/>
</dbReference>
<dbReference type="RefSeq" id="WP_316510523.1">
    <property type="nucleotide sequence ID" value="NZ_OY726395.1"/>
</dbReference>
<proteinExistence type="predicted"/>
<keyword evidence="1" id="KW-0472">Membrane</keyword>
<keyword evidence="3" id="KW-1185">Reference proteome</keyword>
<sequence>MVAVFTVLAFVIPACVYLALRPLSSVPSARVRAAIAALGAAVIWATAVHSEPGSGTFLIQLVCGALLVVVAGALLVKGREG</sequence>
<keyword evidence="1" id="KW-0812">Transmembrane</keyword>
<organism evidence="2 3">
    <name type="scientific">[Mycobacterium] wendilense</name>
    <dbReference type="NCBI Taxonomy" id="3064284"/>
    <lineage>
        <taxon>Bacteria</taxon>
        <taxon>Bacillati</taxon>
        <taxon>Actinomycetota</taxon>
        <taxon>Actinomycetes</taxon>
        <taxon>Mycobacteriales</taxon>
        <taxon>Mycobacteriaceae</taxon>
        <taxon>Mycolicibacter</taxon>
    </lineage>
</organism>
<name>A0ABM9MG50_9MYCO</name>
<reference evidence="2 3" key="1">
    <citation type="submission" date="2023-08" db="EMBL/GenBank/DDBJ databases">
        <authorList>
            <person name="Folkvardsen B D."/>
            <person name="Norman A."/>
        </authorList>
    </citation>
    <scope>NUCLEOTIDE SEQUENCE [LARGE SCALE GENOMIC DNA]</scope>
    <source>
        <strain evidence="2 3">Mu0050</strain>
    </source>
</reference>
<accession>A0ABM9MG50</accession>
<protein>
    <submittedName>
        <fullName evidence="2">Uncharacterized protein</fullName>
    </submittedName>
</protein>
<evidence type="ECO:0000313" key="2">
    <source>
        <dbReference type="EMBL" id="CAJ1584410.1"/>
    </source>
</evidence>